<evidence type="ECO:0000313" key="2">
    <source>
        <dbReference type="EMBL" id="PCG78685.1"/>
    </source>
</evidence>
<protein>
    <submittedName>
        <fullName evidence="2">Uncharacterized protein</fullName>
    </submittedName>
</protein>
<gene>
    <name evidence="2" type="ORF">B5V51_3332</name>
</gene>
<accession>A0A2A4K351</accession>
<organism evidence="2">
    <name type="scientific">Heliothis virescens</name>
    <name type="common">Tobacco budworm moth</name>
    <dbReference type="NCBI Taxonomy" id="7102"/>
    <lineage>
        <taxon>Eukaryota</taxon>
        <taxon>Metazoa</taxon>
        <taxon>Ecdysozoa</taxon>
        <taxon>Arthropoda</taxon>
        <taxon>Hexapoda</taxon>
        <taxon>Insecta</taxon>
        <taxon>Pterygota</taxon>
        <taxon>Neoptera</taxon>
        <taxon>Endopterygota</taxon>
        <taxon>Lepidoptera</taxon>
        <taxon>Glossata</taxon>
        <taxon>Ditrysia</taxon>
        <taxon>Noctuoidea</taxon>
        <taxon>Noctuidae</taxon>
        <taxon>Heliothinae</taxon>
        <taxon>Heliothis</taxon>
    </lineage>
</organism>
<sequence>MNNCEDFFNNLDRGGGMMPRKRFKALTLDARVYQEATNLMDPLDPPQPPPMPTDSVTASAPKNNFIRRKCIRVTFSARLRAERRGNRNTYVFPRNNVRQNALVSRKSESESKKDV</sequence>
<proteinExistence type="predicted"/>
<evidence type="ECO:0000256" key="1">
    <source>
        <dbReference type="SAM" id="MobiDB-lite"/>
    </source>
</evidence>
<comment type="caution">
    <text evidence="2">The sequence shown here is derived from an EMBL/GenBank/DDBJ whole genome shotgun (WGS) entry which is preliminary data.</text>
</comment>
<dbReference type="EMBL" id="NWSH01000180">
    <property type="protein sequence ID" value="PCG78685.1"/>
    <property type="molecule type" value="Genomic_DNA"/>
</dbReference>
<dbReference type="AlphaFoldDB" id="A0A2A4K351"/>
<feature type="compositionally biased region" description="Pro residues" evidence="1">
    <location>
        <begin position="43"/>
        <end position="52"/>
    </location>
</feature>
<feature type="region of interest" description="Disordered" evidence="1">
    <location>
        <begin position="39"/>
        <end position="62"/>
    </location>
</feature>
<reference evidence="2" key="1">
    <citation type="submission" date="2017-09" db="EMBL/GenBank/DDBJ databases">
        <title>Contemporary evolution of a Lepidopteran species, Heliothis virescens, in response to modern agricultural practices.</title>
        <authorList>
            <person name="Fritz M.L."/>
            <person name="Deyonke A.M."/>
            <person name="Papanicolaou A."/>
            <person name="Micinski S."/>
            <person name="Westbrook J."/>
            <person name="Gould F."/>
        </authorList>
    </citation>
    <scope>NUCLEOTIDE SEQUENCE [LARGE SCALE GENOMIC DNA]</scope>
    <source>
        <strain evidence="2">HvINT-</strain>
        <tissue evidence="2">Whole body</tissue>
    </source>
</reference>
<name>A0A2A4K351_HELVI</name>